<sequence length="351" mass="40998">MGLYRQLFWKALEYGLLPDYLLRYKIHGALAGEIAELGAGGVEAQSQRMRKFLEDIRSMPIAINQADANKQHYEVPPEFYRIALGPRMKYSSCYFPEGNETLGEAENKMFELYCERAQLKDGMTMLDLGCGWGSLTLYLAEKFPNSQIFALSNSTGQKTYIHEEAQSRGFKNVDVYVGDISVFQREDFGNKLDRVLSIEMFEHMKNYEKLLQKIAGWLKPEGKLFVHIFTHKIFAYHFTKGWMAKTFFTGGTMPSHELLVHFQDHVKLEDIWKVNGVHYAKTLDAWLEKLDRNQDILRPIIESTYGQDNYVKWYIGWRMFFVICSETFAFDQGNEWNVSHYLFAKRQLNKQ</sequence>
<evidence type="ECO:0008006" key="4">
    <source>
        <dbReference type="Google" id="ProtNLM"/>
    </source>
</evidence>
<keyword evidence="3" id="KW-1185">Reference proteome</keyword>
<evidence type="ECO:0000256" key="1">
    <source>
        <dbReference type="ARBA" id="ARBA00010815"/>
    </source>
</evidence>
<dbReference type="OMA" id="IAQHFFT"/>
<dbReference type="Proteomes" id="UP000318571">
    <property type="component" value="Chromosome 11"/>
</dbReference>
<accession>A0A553PKB6</accession>
<gene>
    <name evidence="2" type="ORF">TCAL_09783</name>
</gene>
<dbReference type="SUPFAM" id="SSF53335">
    <property type="entry name" value="S-adenosyl-L-methionine-dependent methyltransferases"/>
    <property type="match status" value="1"/>
</dbReference>
<evidence type="ECO:0000313" key="3">
    <source>
        <dbReference type="Proteomes" id="UP000318571"/>
    </source>
</evidence>
<organism evidence="2 3">
    <name type="scientific">Tigriopus californicus</name>
    <name type="common">Marine copepod</name>
    <dbReference type="NCBI Taxonomy" id="6832"/>
    <lineage>
        <taxon>Eukaryota</taxon>
        <taxon>Metazoa</taxon>
        <taxon>Ecdysozoa</taxon>
        <taxon>Arthropoda</taxon>
        <taxon>Crustacea</taxon>
        <taxon>Multicrustacea</taxon>
        <taxon>Hexanauplia</taxon>
        <taxon>Copepoda</taxon>
        <taxon>Harpacticoida</taxon>
        <taxon>Harpacticidae</taxon>
        <taxon>Tigriopus</taxon>
    </lineage>
</organism>
<evidence type="ECO:0000313" key="2">
    <source>
        <dbReference type="EMBL" id="TRY78122.1"/>
    </source>
</evidence>
<protein>
    <recommendedName>
        <fullName evidence="4">Methyltransferase domain-containing protein</fullName>
    </recommendedName>
</protein>
<dbReference type="STRING" id="6832.A0A553PKB6"/>
<name>A0A553PKB6_TIGCA</name>
<dbReference type="OrthoDB" id="6371865at2759"/>
<comment type="caution">
    <text evidence="2">The sequence shown here is derived from an EMBL/GenBank/DDBJ whole genome shotgun (WGS) entry which is preliminary data.</text>
</comment>
<dbReference type="AlphaFoldDB" id="A0A553PKB6"/>
<proteinExistence type="inferred from homology"/>
<reference evidence="2 3" key="1">
    <citation type="journal article" date="2018" name="Nat. Ecol. Evol.">
        <title>Genomic signatures of mitonuclear coevolution across populations of Tigriopus californicus.</title>
        <authorList>
            <person name="Barreto F.S."/>
            <person name="Watson E.T."/>
            <person name="Lima T.G."/>
            <person name="Willett C.S."/>
            <person name="Edmands S."/>
            <person name="Li W."/>
            <person name="Burton R.S."/>
        </authorList>
    </citation>
    <scope>NUCLEOTIDE SEQUENCE [LARGE SCALE GENOMIC DNA]</scope>
    <source>
        <strain evidence="2 3">San Diego</strain>
    </source>
</reference>
<dbReference type="InterPro" id="IPR029063">
    <property type="entry name" value="SAM-dependent_MTases_sf"/>
</dbReference>
<dbReference type="PANTHER" id="PTHR43832:SF1">
    <property type="entry name" value="S-ADENOSYL-L-METHIONINE-DEPENDENT METHYLTRANSFERASES SUPERFAMILY PROTEIN"/>
    <property type="match status" value="1"/>
</dbReference>
<dbReference type="EMBL" id="VCGU01000003">
    <property type="protein sequence ID" value="TRY78122.1"/>
    <property type="molecule type" value="Genomic_DNA"/>
</dbReference>
<comment type="similarity">
    <text evidence="1">Belongs to the CFA/CMAS family.</text>
</comment>
<dbReference type="Gene3D" id="3.40.50.150">
    <property type="entry name" value="Vaccinia Virus protein VP39"/>
    <property type="match status" value="1"/>
</dbReference>
<dbReference type="FunFam" id="3.40.50.150:FF:000554">
    <property type="entry name" value="Cation-transporting ATPase"/>
    <property type="match status" value="1"/>
</dbReference>
<dbReference type="CDD" id="cd02440">
    <property type="entry name" value="AdoMet_MTases"/>
    <property type="match status" value="1"/>
</dbReference>
<dbReference type="PANTHER" id="PTHR43832">
    <property type="match status" value="1"/>
</dbReference>
<dbReference type="Pfam" id="PF02353">
    <property type="entry name" value="CMAS"/>
    <property type="match status" value="1"/>
</dbReference>